<dbReference type="RefSeq" id="WP_380072044.1">
    <property type="nucleotide sequence ID" value="NZ_JBHRTO010000001.1"/>
</dbReference>
<feature type="compositionally biased region" description="Basic and acidic residues" evidence="1">
    <location>
        <begin position="201"/>
        <end position="212"/>
    </location>
</feature>
<protein>
    <submittedName>
        <fullName evidence="2">PAS domain-containing protein</fullName>
    </submittedName>
</protein>
<sequence>MLTFFGKGPHGKGADRASAVAELLAPLQQVRGYWEALRTQGGLPRRGQVDPRGMADCLDKVFLIEQIAPGLARFRLAGMVLNDLLGMDVRGMPLSSLFEPVARARIGDALDQVFAASASLDIWLEAERSLGRPALSGRMLLLPLAPVATEPRLALGCLVTEGALGRQPRRFAISGLVREVLAETGAQVMPDAPLAPPRSSGRPDLRLVHSRD</sequence>
<keyword evidence="3" id="KW-1185">Reference proteome</keyword>
<accession>A0ABV7IVC9</accession>
<gene>
    <name evidence="2" type="ORF">ACFOGH_05435</name>
</gene>
<feature type="region of interest" description="Disordered" evidence="1">
    <location>
        <begin position="188"/>
        <end position="212"/>
    </location>
</feature>
<dbReference type="Proteomes" id="UP001595547">
    <property type="component" value="Unassembled WGS sequence"/>
</dbReference>
<name>A0ABV7IVC9_9RHOB</name>
<dbReference type="InterPro" id="IPR009922">
    <property type="entry name" value="DUF1457"/>
</dbReference>
<evidence type="ECO:0000256" key="1">
    <source>
        <dbReference type="SAM" id="MobiDB-lite"/>
    </source>
</evidence>
<comment type="caution">
    <text evidence="2">The sequence shown here is derived from an EMBL/GenBank/DDBJ whole genome shotgun (WGS) entry which is preliminary data.</text>
</comment>
<dbReference type="Pfam" id="PF07310">
    <property type="entry name" value="PAS_5"/>
    <property type="match status" value="1"/>
</dbReference>
<dbReference type="EMBL" id="JBHRTO010000001">
    <property type="protein sequence ID" value="MFC3180421.1"/>
    <property type="molecule type" value="Genomic_DNA"/>
</dbReference>
<organism evidence="2 3">
    <name type="scientific">Cypionkella sinensis</name>
    <dbReference type="NCBI Taxonomy" id="1756043"/>
    <lineage>
        <taxon>Bacteria</taxon>
        <taxon>Pseudomonadati</taxon>
        <taxon>Pseudomonadota</taxon>
        <taxon>Alphaproteobacteria</taxon>
        <taxon>Rhodobacterales</taxon>
        <taxon>Paracoccaceae</taxon>
        <taxon>Cypionkella</taxon>
    </lineage>
</organism>
<evidence type="ECO:0000313" key="2">
    <source>
        <dbReference type="EMBL" id="MFC3180421.1"/>
    </source>
</evidence>
<proteinExistence type="predicted"/>
<evidence type="ECO:0000313" key="3">
    <source>
        <dbReference type="Proteomes" id="UP001595547"/>
    </source>
</evidence>
<reference evidence="3" key="1">
    <citation type="journal article" date="2019" name="Int. J. Syst. Evol. Microbiol.">
        <title>The Global Catalogue of Microorganisms (GCM) 10K type strain sequencing project: providing services to taxonomists for standard genome sequencing and annotation.</title>
        <authorList>
            <consortium name="The Broad Institute Genomics Platform"/>
            <consortium name="The Broad Institute Genome Sequencing Center for Infectious Disease"/>
            <person name="Wu L."/>
            <person name="Ma J."/>
        </authorList>
    </citation>
    <scope>NUCLEOTIDE SEQUENCE [LARGE SCALE GENOMIC DNA]</scope>
    <source>
        <strain evidence="3">KCTC 52039</strain>
    </source>
</reference>